<keyword evidence="2" id="KW-0812">Transmembrane</keyword>
<evidence type="ECO:0000259" key="3">
    <source>
        <dbReference type="Pfam" id="PF00501"/>
    </source>
</evidence>
<dbReference type="Proteomes" id="UP000780801">
    <property type="component" value="Unassembled WGS sequence"/>
</dbReference>
<feature type="domain" description="AMP-dependent synthetase/ligase" evidence="3">
    <location>
        <begin position="27"/>
        <end position="197"/>
    </location>
</feature>
<protein>
    <recommendedName>
        <fullName evidence="3">AMP-dependent synthetase/ligase domain-containing protein</fullName>
    </recommendedName>
</protein>
<dbReference type="PANTHER" id="PTHR43201:SF8">
    <property type="entry name" value="ACYL-COA SYNTHETASE FAMILY MEMBER 3"/>
    <property type="match status" value="1"/>
</dbReference>
<dbReference type="AlphaFoldDB" id="A0A9P6FIK6"/>
<dbReference type="EMBL" id="JAABOA010006880">
    <property type="protein sequence ID" value="KAF9553512.1"/>
    <property type="molecule type" value="Genomic_DNA"/>
</dbReference>
<sequence length="204" mass="22389">MFAYLRQIMPSATLSPECFIFTDPGKPAVTFDDLCKRISHFTQVLTKDTNKPVAKGDKVLILSSLGVDFFVGSIACLSLGATLVLLDPYMERAKMNVCIESVLPISHIVTNMKLTTFKKWILSRAVPALKKIPNVVEIPTTFSKKDLALAPKFIPITSVPGDTTALLSFTTGSTGNPKPIRRSHDYLRAQTIAVFCQREIKASA</sequence>
<comment type="caution">
    <text evidence="4">The sequence shown here is derived from an EMBL/GenBank/DDBJ whole genome shotgun (WGS) entry which is preliminary data.</text>
</comment>
<name>A0A9P6FIK6_9FUNG</name>
<dbReference type="GO" id="GO:0006631">
    <property type="term" value="P:fatty acid metabolic process"/>
    <property type="evidence" value="ECO:0007669"/>
    <property type="project" value="TreeGrafter"/>
</dbReference>
<organism evidence="4 5">
    <name type="scientific">Lunasporangiospora selenospora</name>
    <dbReference type="NCBI Taxonomy" id="979761"/>
    <lineage>
        <taxon>Eukaryota</taxon>
        <taxon>Fungi</taxon>
        <taxon>Fungi incertae sedis</taxon>
        <taxon>Mucoromycota</taxon>
        <taxon>Mortierellomycotina</taxon>
        <taxon>Mortierellomycetes</taxon>
        <taxon>Mortierellales</taxon>
        <taxon>Mortierellaceae</taxon>
        <taxon>Lunasporangiospora</taxon>
    </lineage>
</organism>
<dbReference type="Gene3D" id="3.40.50.12780">
    <property type="entry name" value="N-terminal domain of ligase-like"/>
    <property type="match status" value="1"/>
</dbReference>
<keyword evidence="2" id="KW-1133">Transmembrane helix</keyword>
<evidence type="ECO:0000313" key="4">
    <source>
        <dbReference type="EMBL" id="KAF9553512.1"/>
    </source>
</evidence>
<dbReference type="OrthoDB" id="6123450at2759"/>
<feature type="transmembrane region" description="Helical" evidence="2">
    <location>
        <begin position="59"/>
        <end position="86"/>
    </location>
</feature>
<comment type="similarity">
    <text evidence="1">Belongs to the ATP-dependent AMP-binding enzyme family.</text>
</comment>
<evidence type="ECO:0000256" key="1">
    <source>
        <dbReference type="ARBA" id="ARBA00006432"/>
    </source>
</evidence>
<dbReference type="InterPro" id="IPR000873">
    <property type="entry name" value="AMP-dep_synth/lig_dom"/>
</dbReference>
<evidence type="ECO:0000256" key="2">
    <source>
        <dbReference type="SAM" id="Phobius"/>
    </source>
</evidence>
<dbReference type="Pfam" id="PF00501">
    <property type="entry name" value="AMP-binding"/>
    <property type="match status" value="1"/>
</dbReference>
<keyword evidence="5" id="KW-1185">Reference proteome</keyword>
<proteinExistence type="inferred from homology"/>
<dbReference type="InterPro" id="IPR042099">
    <property type="entry name" value="ANL_N_sf"/>
</dbReference>
<gene>
    <name evidence="4" type="ORF">BGW38_009384</name>
</gene>
<dbReference type="PANTHER" id="PTHR43201">
    <property type="entry name" value="ACYL-COA SYNTHETASE"/>
    <property type="match status" value="1"/>
</dbReference>
<feature type="non-terminal residue" evidence="4">
    <location>
        <position position="1"/>
    </location>
</feature>
<dbReference type="GO" id="GO:0031956">
    <property type="term" value="F:medium-chain fatty acid-CoA ligase activity"/>
    <property type="evidence" value="ECO:0007669"/>
    <property type="project" value="TreeGrafter"/>
</dbReference>
<dbReference type="InterPro" id="IPR020845">
    <property type="entry name" value="AMP-binding_CS"/>
</dbReference>
<accession>A0A9P6FIK6</accession>
<dbReference type="PROSITE" id="PS00455">
    <property type="entry name" value="AMP_BINDING"/>
    <property type="match status" value="1"/>
</dbReference>
<keyword evidence="2" id="KW-0472">Membrane</keyword>
<dbReference type="SUPFAM" id="SSF56801">
    <property type="entry name" value="Acetyl-CoA synthetase-like"/>
    <property type="match status" value="1"/>
</dbReference>
<reference evidence="4" key="1">
    <citation type="journal article" date="2020" name="Fungal Divers.">
        <title>Resolving the Mortierellaceae phylogeny through synthesis of multi-gene phylogenetics and phylogenomics.</title>
        <authorList>
            <person name="Vandepol N."/>
            <person name="Liber J."/>
            <person name="Desiro A."/>
            <person name="Na H."/>
            <person name="Kennedy M."/>
            <person name="Barry K."/>
            <person name="Grigoriev I.V."/>
            <person name="Miller A.N."/>
            <person name="O'Donnell K."/>
            <person name="Stajich J.E."/>
            <person name="Bonito G."/>
        </authorList>
    </citation>
    <scope>NUCLEOTIDE SEQUENCE</scope>
    <source>
        <strain evidence="4">KOD1015</strain>
    </source>
</reference>
<evidence type="ECO:0000313" key="5">
    <source>
        <dbReference type="Proteomes" id="UP000780801"/>
    </source>
</evidence>